<evidence type="ECO:0000256" key="1">
    <source>
        <dbReference type="ARBA" id="ARBA00004162"/>
    </source>
</evidence>
<evidence type="ECO:0000256" key="2">
    <source>
        <dbReference type="ARBA" id="ARBA00022448"/>
    </source>
</evidence>
<dbReference type="EMBL" id="CP045529">
    <property type="protein sequence ID" value="QFU98281.1"/>
    <property type="molecule type" value="Genomic_DNA"/>
</dbReference>
<evidence type="ECO:0000256" key="6">
    <source>
        <dbReference type="ARBA" id="ARBA00022989"/>
    </source>
</evidence>
<dbReference type="GO" id="GO:0008320">
    <property type="term" value="F:protein transmembrane transporter activity"/>
    <property type="evidence" value="ECO:0007669"/>
    <property type="project" value="UniProtKB-UniRule"/>
</dbReference>
<evidence type="ECO:0000256" key="8">
    <source>
        <dbReference type="ARBA" id="ARBA00023136"/>
    </source>
</evidence>
<keyword evidence="5 9" id="KW-0653">Protein transport</keyword>
<keyword evidence="2 9" id="KW-0813">Transport</keyword>
<comment type="function">
    <text evidence="9">Part of the twin-arginine translocation (Tat) system that transports large folded proteins containing a characteristic twin-arginine motif in their signal peptide across membranes. TatA could form the protein-conducting channel of the Tat system.</text>
</comment>
<evidence type="ECO:0000256" key="9">
    <source>
        <dbReference type="HAMAP-Rule" id="MF_00236"/>
    </source>
</evidence>
<dbReference type="InterPro" id="IPR006312">
    <property type="entry name" value="TatA/E"/>
</dbReference>
<feature type="region of interest" description="Disordered" evidence="10">
    <location>
        <begin position="43"/>
        <end position="109"/>
    </location>
</feature>
<accession>A0A5P9QA03</accession>
<keyword evidence="7 9" id="KW-0811">Translocation</keyword>
<keyword evidence="4 9" id="KW-0812">Transmembrane</keyword>
<dbReference type="NCBIfam" id="TIGR01411">
    <property type="entry name" value="tatAE"/>
    <property type="match status" value="1"/>
</dbReference>
<evidence type="ECO:0000256" key="5">
    <source>
        <dbReference type="ARBA" id="ARBA00022927"/>
    </source>
</evidence>
<comment type="subcellular location">
    <subcellularLocation>
        <location evidence="1 9">Cell membrane</location>
        <topology evidence="1 9">Single-pass membrane protein</topology>
    </subcellularLocation>
</comment>
<dbReference type="PANTHER" id="PTHR42982:SF8">
    <property type="entry name" value="SEC-INDEPENDENT PROTEIN TRANSLOCASE PROTEIN TATA"/>
    <property type="match status" value="1"/>
</dbReference>
<comment type="subunit">
    <text evidence="9">The Tat system comprises two distinct complexes: a TatABC complex, containing multiple copies of TatA, TatB and TatC subunits, and a separate TatA complex, containing only TatA subunits. Substrates initially bind to the TatABC complex, which probably triggers association of the separate TatA complex to form the active translocon.</text>
</comment>
<feature type="compositionally biased region" description="Low complexity" evidence="10">
    <location>
        <begin position="50"/>
        <end position="73"/>
    </location>
</feature>
<dbReference type="InterPro" id="IPR003369">
    <property type="entry name" value="TatA/B/E"/>
</dbReference>
<dbReference type="PANTHER" id="PTHR42982">
    <property type="entry name" value="SEC-INDEPENDENT PROTEIN TRANSLOCASE PROTEIN TATA"/>
    <property type="match status" value="1"/>
</dbReference>
<dbReference type="Pfam" id="PF02416">
    <property type="entry name" value="TatA_B_E"/>
    <property type="match status" value="1"/>
</dbReference>
<dbReference type="GO" id="GO:0043953">
    <property type="term" value="P:protein transport by the Tat complex"/>
    <property type="evidence" value="ECO:0007669"/>
    <property type="project" value="UniProtKB-UniRule"/>
</dbReference>
<evidence type="ECO:0000313" key="12">
    <source>
        <dbReference type="Proteomes" id="UP000326702"/>
    </source>
</evidence>
<keyword evidence="6 9" id="KW-1133">Transmembrane helix</keyword>
<evidence type="ECO:0000256" key="3">
    <source>
        <dbReference type="ARBA" id="ARBA00022475"/>
    </source>
</evidence>
<reference evidence="11 12" key="1">
    <citation type="submission" date="2019-10" db="EMBL/GenBank/DDBJ databases">
        <title>Genome sequence of Luteimicrobium xylanilyticum HY-24.</title>
        <authorList>
            <person name="Kim D.Y."/>
            <person name="Park H.-Y."/>
        </authorList>
    </citation>
    <scope>NUCLEOTIDE SEQUENCE [LARGE SCALE GENOMIC DNA]</scope>
    <source>
        <strain evidence="11 12">HY-24</strain>
    </source>
</reference>
<comment type="similarity">
    <text evidence="9">Belongs to the TatA/E family.</text>
</comment>
<keyword evidence="3 9" id="KW-1003">Cell membrane</keyword>
<organism evidence="11 12">
    <name type="scientific">Luteimicrobium xylanilyticum</name>
    <dbReference type="NCBI Taxonomy" id="1133546"/>
    <lineage>
        <taxon>Bacteria</taxon>
        <taxon>Bacillati</taxon>
        <taxon>Actinomycetota</taxon>
        <taxon>Actinomycetes</taxon>
        <taxon>Micrococcales</taxon>
        <taxon>Luteimicrobium</taxon>
    </lineage>
</organism>
<dbReference type="HAMAP" id="MF_00236">
    <property type="entry name" value="TatA_E"/>
    <property type="match status" value="1"/>
</dbReference>
<dbReference type="NCBIfam" id="NF001854">
    <property type="entry name" value="PRK00575.1"/>
    <property type="match status" value="1"/>
</dbReference>
<sequence length="109" mass="11384">MKPWHVIVLLVVVLLLFGARRLPDLAKSVGQSMKIFKNEVKDLADDSDAAKPQAPAQPAVLPPAAQAPAQPATPAQPAPAPGLLYEREPHVAPATDSVASPKDDATPPS</sequence>
<evidence type="ECO:0000313" key="11">
    <source>
        <dbReference type="EMBL" id="QFU98281.1"/>
    </source>
</evidence>
<keyword evidence="8 9" id="KW-0472">Membrane</keyword>
<evidence type="ECO:0000256" key="4">
    <source>
        <dbReference type="ARBA" id="ARBA00022692"/>
    </source>
</evidence>
<gene>
    <name evidence="9" type="primary">tatA</name>
    <name evidence="11" type="ORF">KDY119_01793</name>
</gene>
<dbReference type="OrthoDB" id="5245163at2"/>
<proteinExistence type="inferred from homology"/>
<protein>
    <recommendedName>
        <fullName evidence="9">Sec-independent protein translocase protein TatA</fullName>
    </recommendedName>
</protein>
<evidence type="ECO:0000256" key="7">
    <source>
        <dbReference type="ARBA" id="ARBA00023010"/>
    </source>
</evidence>
<dbReference type="Gene3D" id="1.20.5.3310">
    <property type="match status" value="1"/>
</dbReference>
<keyword evidence="12" id="KW-1185">Reference proteome</keyword>
<dbReference type="Proteomes" id="UP000326702">
    <property type="component" value="Chromosome"/>
</dbReference>
<dbReference type="AlphaFoldDB" id="A0A5P9QA03"/>
<dbReference type="RefSeq" id="WP_153022214.1">
    <property type="nucleotide sequence ID" value="NZ_BAABIH010000002.1"/>
</dbReference>
<dbReference type="GO" id="GO:0033281">
    <property type="term" value="C:TAT protein transport complex"/>
    <property type="evidence" value="ECO:0007669"/>
    <property type="project" value="UniProtKB-UniRule"/>
</dbReference>
<name>A0A5P9QA03_9MICO</name>
<dbReference type="KEGG" id="lxl:KDY119_01793"/>
<evidence type="ECO:0000256" key="10">
    <source>
        <dbReference type="SAM" id="MobiDB-lite"/>
    </source>
</evidence>